<dbReference type="Proteomes" id="UP000054107">
    <property type="component" value="Unassembled WGS sequence"/>
</dbReference>
<reference evidence="1 2" key="1">
    <citation type="submission" date="2014-09" db="EMBL/GenBank/DDBJ databases">
        <authorList>
            <person name="Ellenberger Sabrina"/>
        </authorList>
    </citation>
    <scope>NUCLEOTIDE SEQUENCE [LARGE SCALE GENOMIC DNA]</scope>
    <source>
        <strain evidence="1 2">CBS 412.66</strain>
    </source>
</reference>
<gene>
    <name evidence="1" type="primary">PARPA_13652.1 scaffold 47024</name>
</gene>
<organism evidence="1 2">
    <name type="scientific">Parasitella parasitica</name>
    <dbReference type="NCBI Taxonomy" id="35722"/>
    <lineage>
        <taxon>Eukaryota</taxon>
        <taxon>Fungi</taxon>
        <taxon>Fungi incertae sedis</taxon>
        <taxon>Mucoromycota</taxon>
        <taxon>Mucoromycotina</taxon>
        <taxon>Mucoromycetes</taxon>
        <taxon>Mucorales</taxon>
        <taxon>Mucorineae</taxon>
        <taxon>Mucoraceae</taxon>
        <taxon>Parasitella</taxon>
    </lineage>
</organism>
<sequence>MDKLGEFELQTTYYDALLSELIADQDKNVALRGPNKSTDEEQTDIRTDAIFLTIMQHDFGYPVGFGEVKPGNSSTTKHSVSLDVLRLGIASKRAIDKWKLNSRFGFMINGFDLTFFFTKKQHRNCYATLKIAQFTFASSVSNLNFFVSMMNFNKLTKVGRCFWNKCYATYVTRDDEAGAMENDSAVIFLVSELHAPINRTCNQTLLGTSL</sequence>
<dbReference type="EMBL" id="LN734024">
    <property type="protein sequence ID" value="CEP19337.1"/>
    <property type="molecule type" value="Genomic_DNA"/>
</dbReference>
<evidence type="ECO:0008006" key="3">
    <source>
        <dbReference type="Google" id="ProtNLM"/>
    </source>
</evidence>
<dbReference type="OrthoDB" id="2257229at2759"/>
<dbReference type="AlphaFoldDB" id="A0A0B7NPI7"/>
<keyword evidence="2" id="KW-1185">Reference proteome</keyword>
<protein>
    <recommendedName>
        <fullName evidence="3">Fungal-type protein kinase domain-containing protein</fullName>
    </recommendedName>
</protein>
<accession>A0A0B7NPI7</accession>
<proteinExistence type="predicted"/>
<evidence type="ECO:0000313" key="2">
    <source>
        <dbReference type="Proteomes" id="UP000054107"/>
    </source>
</evidence>
<name>A0A0B7NPI7_9FUNG</name>
<evidence type="ECO:0000313" key="1">
    <source>
        <dbReference type="EMBL" id="CEP19337.1"/>
    </source>
</evidence>
<dbReference type="STRING" id="35722.A0A0B7NPI7"/>